<name>C6SE81_NEIME</name>
<proteinExistence type="predicted"/>
<accession>C6SE81</accession>
<protein>
    <submittedName>
        <fullName evidence="1">Uncharacterized protein</fullName>
    </submittedName>
</protein>
<dbReference type="EMBL" id="AM889137">
    <property type="protein sequence ID" value="CBA07854.1"/>
    <property type="molecule type" value="Genomic_DNA"/>
</dbReference>
<organism evidence="1">
    <name type="scientific">Neisseria meningitidis alpha153</name>
    <dbReference type="NCBI Taxonomy" id="663926"/>
    <lineage>
        <taxon>Bacteria</taxon>
        <taxon>Pseudomonadati</taxon>
        <taxon>Pseudomonadota</taxon>
        <taxon>Betaproteobacteria</taxon>
        <taxon>Neisseriales</taxon>
        <taxon>Neisseriaceae</taxon>
        <taxon>Neisseria</taxon>
    </lineage>
</organism>
<dbReference type="AlphaFoldDB" id="C6SE81"/>
<sequence>MRKPFAVPILRRPNIQTVLKQNNNKPTHPIINIPTV</sequence>
<gene>
    <name evidence="1" type="ORF">NME_1599</name>
</gene>
<reference evidence="1" key="1">
    <citation type="journal article" date="2008" name="Proc. Natl. Acad. Sci. U.S.A.">
        <title>Whole-genome comparison of disease and carriage strains provides insights into virulence evolution in Neisseria meningitidis.</title>
        <authorList>
            <person name="Schoen C."/>
            <person name="Blom J."/>
            <person name="Claus H."/>
            <person name="Schramm-Glueck A."/>
            <person name="Brandt P."/>
            <person name="Mueller T."/>
            <person name="Goesmann A."/>
            <person name="Joseph B."/>
            <person name="Konietzny S."/>
            <person name="Kurzai O."/>
            <person name="Schmitt C."/>
            <person name="Friedrich T."/>
            <person name="Linke B."/>
            <person name="Vogel U."/>
            <person name="Frosch M."/>
        </authorList>
    </citation>
    <scope>NUCLEOTIDE SEQUENCE</scope>
    <source>
        <strain evidence="1">Alpha153</strain>
    </source>
</reference>
<evidence type="ECO:0000313" key="1">
    <source>
        <dbReference type="EMBL" id="CBA07854.1"/>
    </source>
</evidence>